<dbReference type="GO" id="GO:0051287">
    <property type="term" value="F:NAD binding"/>
    <property type="evidence" value="ECO:0007669"/>
    <property type="project" value="InterPro"/>
</dbReference>
<proteinExistence type="inferred from homology"/>
<gene>
    <name evidence="7" type="ORF">F5544_30750</name>
</gene>
<sequence length="287" mass="29834">MKRQPTVAVFGTGIMGLPMAANLVRAGMTVRGLKRGAAEAESLAAHGIEVMDSASRMVTGADFVVTILPDGPVTHAVLEPVVAELPVGAVWLQMGTVGPEWTNRLAALAEQSGVGFVDAPLLGTKPAAEQGTLIVLGSGEDRLRDRVRPILESVGGRIMWIGAAGAGSKLKLVVNAWMLALVNATAESVALAETSDLDPKLFLDAIAGSEMDVPLAHFAGEGIIGRRFSPNLAAHHAVKDAELMLEVAGKEVDLAGIRATLTHLETAVQAGHGDDDVTALYYGVTPQ</sequence>
<dbReference type="RefSeq" id="WP_167476454.1">
    <property type="nucleotide sequence ID" value="NZ_CP046172.1"/>
</dbReference>
<dbReference type="GO" id="GO:0050661">
    <property type="term" value="F:NADP binding"/>
    <property type="evidence" value="ECO:0007669"/>
    <property type="project" value="InterPro"/>
</dbReference>
<dbReference type="PIRSF" id="PIRSF000103">
    <property type="entry name" value="HIBADH"/>
    <property type="match status" value="1"/>
</dbReference>
<dbReference type="PANTHER" id="PTHR43580:SF2">
    <property type="entry name" value="CYTOKINE-LIKE NUCLEAR FACTOR N-PAC"/>
    <property type="match status" value="1"/>
</dbReference>
<comment type="similarity">
    <text evidence="1">Belongs to the HIBADH-related family.</text>
</comment>
<feature type="active site" evidence="4">
    <location>
        <position position="171"/>
    </location>
</feature>
<dbReference type="InterPro" id="IPR029154">
    <property type="entry name" value="HIBADH-like_NADP-bd"/>
</dbReference>
<evidence type="ECO:0000256" key="3">
    <source>
        <dbReference type="ARBA" id="ARBA00023027"/>
    </source>
</evidence>
<dbReference type="SUPFAM" id="SSF51735">
    <property type="entry name" value="NAD(P)-binding Rossmann-fold domains"/>
    <property type="match status" value="1"/>
</dbReference>
<dbReference type="InterPro" id="IPR013328">
    <property type="entry name" value="6PGD_dom2"/>
</dbReference>
<dbReference type="InterPro" id="IPR015815">
    <property type="entry name" value="HIBADH-related"/>
</dbReference>
<accession>A0A6G9YM43</accession>
<dbReference type="KEGG" id="nah:F5544_30750"/>
<dbReference type="SUPFAM" id="SSF48179">
    <property type="entry name" value="6-phosphogluconate dehydrogenase C-terminal domain-like"/>
    <property type="match status" value="1"/>
</dbReference>
<dbReference type="EMBL" id="CP046172">
    <property type="protein sequence ID" value="QIS13993.1"/>
    <property type="molecule type" value="Genomic_DNA"/>
</dbReference>
<dbReference type="InterPro" id="IPR006115">
    <property type="entry name" value="6PGDH_NADP-bd"/>
</dbReference>
<evidence type="ECO:0000259" key="5">
    <source>
        <dbReference type="Pfam" id="PF03446"/>
    </source>
</evidence>
<evidence type="ECO:0000313" key="8">
    <source>
        <dbReference type="Proteomes" id="UP000503540"/>
    </source>
</evidence>
<keyword evidence="2" id="KW-0560">Oxidoreductase</keyword>
<dbReference type="Proteomes" id="UP000503540">
    <property type="component" value="Chromosome"/>
</dbReference>
<feature type="domain" description="6-phosphogluconate dehydrogenase NADP-binding" evidence="5">
    <location>
        <begin position="6"/>
        <end position="162"/>
    </location>
</feature>
<dbReference type="AlphaFoldDB" id="A0A6G9YM43"/>
<protein>
    <submittedName>
        <fullName evidence="7">NAD-binding protein</fullName>
    </submittedName>
</protein>
<dbReference type="InterPro" id="IPR051265">
    <property type="entry name" value="HIBADH-related_NP60_sf"/>
</dbReference>
<reference evidence="7 8" key="1">
    <citation type="journal article" date="2019" name="ACS Chem. Biol.">
        <title>Identification and Mobilization of a Cryptic Antibiotic Biosynthesis Gene Locus from a Human-Pathogenic Nocardia Isolate.</title>
        <authorList>
            <person name="Herisse M."/>
            <person name="Ishida K."/>
            <person name="Porter J.L."/>
            <person name="Howden B."/>
            <person name="Hertweck C."/>
            <person name="Stinear T.P."/>
            <person name="Pidot S.J."/>
        </authorList>
    </citation>
    <scope>NUCLEOTIDE SEQUENCE [LARGE SCALE GENOMIC DNA]</scope>
    <source>
        <strain evidence="7 8">AUSMDU00012717</strain>
    </source>
</reference>
<keyword evidence="3" id="KW-0520">NAD</keyword>
<keyword evidence="8" id="KW-1185">Reference proteome</keyword>
<evidence type="ECO:0000256" key="4">
    <source>
        <dbReference type="PIRSR" id="PIRSR000103-1"/>
    </source>
</evidence>
<organism evidence="7 8">
    <name type="scientific">Nocardia arthritidis</name>
    <dbReference type="NCBI Taxonomy" id="228602"/>
    <lineage>
        <taxon>Bacteria</taxon>
        <taxon>Bacillati</taxon>
        <taxon>Actinomycetota</taxon>
        <taxon>Actinomycetes</taxon>
        <taxon>Mycobacteriales</taxon>
        <taxon>Nocardiaceae</taxon>
        <taxon>Nocardia</taxon>
    </lineage>
</organism>
<dbReference type="GO" id="GO:0016491">
    <property type="term" value="F:oxidoreductase activity"/>
    <property type="evidence" value="ECO:0007669"/>
    <property type="project" value="UniProtKB-KW"/>
</dbReference>
<evidence type="ECO:0000259" key="6">
    <source>
        <dbReference type="Pfam" id="PF14833"/>
    </source>
</evidence>
<dbReference type="Pfam" id="PF14833">
    <property type="entry name" value="NAD_binding_11"/>
    <property type="match status" value="1"/>
</dbReference>
<dbReference type="InterPro" id="IPR036291">
    <property type="entry name" value="NAD(P)-bd_dom_sf"/>
</dbReference>
<dbReference type="Pfam" id="PF03446">
    <property type="entry name" value="NAD_binding_2"/>
    <property type="match status" value="1"/>
</dbReference>
<evidence type="ECO:0000256" key="2">
    <source>
        <dbReference type="ARBA" id="ARBA00023002"/>
    </source>
</evidence>
<name>A0A6G9YM43_9NOCA</name>
<evidence type="ECO:0000313" key="7">
    <source>
        <dbReference type="EMBL" id="QIS13993.1"/>
    </source>
</evidence>
<feature type="domain" description="3-hydroxyisobutyrate dehydrogenase-like NAD-binding" evidence="6">
    <location>
        <begin position="165"/>
        <end position="281"/>
    </location>
</feature>
<dbReference type="Gene3D" id="3.40.50.720">
    <property type="entry name" value="NAD(P)-binding Rossmann-like Domain"/>
    <property type="match status" value="1"/>
</dbReference>
<dbReference type="PANTHER" id="PTHR43580">
    <property type="entry name" value="OXIDOREDUCTASE GLYR1-RELATED"/>
    <property type="match status" value="1"/>
</dbReference>
<dbReference type="InterPro" id="IPR008927">
    <property type="entry name" value="6-PGluconate_DH-like_C_sf"/>
</dbReference>
<dbReference type="Gene3D" id="1.10.1040.10">
    <property type="entry name" value="N-(1-d-carboxylethyl)-l-norvaline Dehydrogenase, domain 2"/>
    <property type="match status" value="1"/>
</dbReference>
<evidence type="ECO:0000256" key="1">
    <source>
        <dbReference type="ARBA" id="ARBA00009080"/>
    </source>
</evidence>